<organism evidence="1">
    <name type="scientific">marine metagenome</name>
    <dbReference type="NCBI Taxonomy" id="408172"/>
    <lineage>
        <taxon>unclassified sequences</taxon>
        <taxon>metagenomes</taxon>
        <taxon>ecological metagenomes</taxon>
    </lineage>
</organism>
<gene>
    <name evidence="1" type="ORF">METZ01_LOCUS317143</name>
</gene>
<dbReference type="AlphaFoldDB" id="A0A382NSZ1"/>
<proteinExistence type="predicted"/>
<name>A0A382NSZ1_9ZZZZ</name>
<accession>A0A382NSZ1</accession>
<sequence length="41" mass="4611">EIKYLVDVDSDTQNLDLISIDMHAKTVLIRSHILETVTLSA</sequence>
<protein>
    <submittedName>
        <fullName evidence="1">Uncharacterized protein</fullName>
    </submittedName>
</protein>
<evidence type="ECO:0000313" key="1">
    <source>
        <dbReference type="EMBL" id="SVC64289.1"/>
    </source>
</evidence>
<dbReference type="EMBL" id="UINC01102565">
    <property type="protein sequence ID" value="SVC64289.1"/>
    <property type="molecule type" value="Genomic_DNA"/>
</dbReference>
<feature type="non-terminal residue" evidence="1">
    <location>
        <position position="1"/>
    </location>
</feature>
<reference evidence="1" key="1">
    <citation type="submission" date="2018-05" db="EMBL/GenBank/DDBJ databases">
        <authorList>
            <person name="Lanie J.A."/>
            <person name="Ng W.-L."/>
            <person name="Kazmierczak K.M."/>
            <person name="Andrzejewski T.M."/>
            <person name="Davidsen T.M."/>
            <person name="Wayne K.J."/>
            <person name="Tettelin H."/>
            <person name="Glass J.I."/>
            <person name="Rusch D."/>
            <person name="Podicherti R."/>
            <person name="Tsui H.-C.T."/>
            <person name="Winkler M.E."/>
        </authorList>
    </citation>
    <scope>NUCLEOTIDE SEQUENCE</scope>
</reference>